<name>A0A1Y1ZGV6_9PLEO</name>
<dbReference type="AlphaFoldDB" id="A0A1Y1ZGV6"/>
<dbReference type="EMBL" id="MCFA01000085">
    <property type="protein sequence ID" value="ORY09486.1"/>
    <property type="molecule type" value="Genomic_DNA"/>
</dbReference>
<reference evidence="2 3" key="1">
    <citation type="submission" date="2016-07" db="EMBL/GenBank/DDBJ databases">
        <title>Pervasive Adenine N6-methylation of Active Genes in Fungi.</title>
        <authorList>
            <consortium name="DOE Joint Genome Institute"/>
            <person name="Mondo S.J."/>
            <person name="Dannebaum R.O."/>
            <person name="Kuo R.C."/>
            <person name="Labutti K."/>
            <person name="Haridas S."/>
            <person name="Kuo A."/>
            <person name="Salamov A."/>
            <person name="Ahrendt S.R."/>
            <person name="Lipzen A."/>
            <person name="Sullivan W."/>
            <person name="Andreopoulos W.B."/>
            <person name="Clum A."/>
            <person name="Lindquist E."/>
            <person name="Daum C."/>
            <person name="Ramamoorthy G.K."/>
            <person name="Gryganskyi A."/>
            <person name="Culley D."/>
            <person name="Magnuson J.K."/>
            <person name="James T.Y."/>
            <person name="O'Malley M.A."/>
            <person name="Stajich J.E."/>
            <person name="Spatafora J.W."/>
            <person name="Visel A."/>
            <person name="Grigoriev I.V."/>
        </authorList>
    </citation>
    <scope>NUCLEOTIDE SEQUENCE [LARGE SCALE GENOMIC DNA]</scope>
    <source>
        <strain evidence="2 3">CBS 115471</strain>
    </source>
</reference>
<proteinExistence type="predicted"/>
<accession>A0A1Y1ZGV6</accession>
<dbReference type="Proteomes" id="UP000193144">
    <property type="component" value="Unassembled WGS sequence"/>
</dbReference>
<sequence length="291" mass="33316">MATPWRPPQAHLPRYLLWRQCCKQGCREKIHMGQRRDLGMVLCRKHEPELTQAVEEMYCQWNKGEEEPRGQSPSPEESEVSEGETISPPQKASTETVRASVFWGCRLQTSAGSQAQEQNRPRETYQTWHVGGSLFFIVNIPLYRFIDLFDILRTHTPRIVRSQTSTECLPPVSLFVIVNIFLYRSIDQFDIMHGAHQLQWKARLPLSRNVFSLSYPRLTSVASQVKITGDAQSSEAQTSTRIFRSPHGQNPTPTDLSLSVGRQKNAPGHPFIHPSQRLQFPTVRTTKSLHE</sequence>
<evidence type="ECO:0000256" key="1">
    <source>
        <dbReference type="SAM" id="MobiDB-lite"/>
    </source>
</evidence>
<organism evidence="2 3">
    <name type="scientific">Clohesyomyces aquaticus</name>
    <dbReference type="NCBI Taxonomy" id="1231657"/>
    <lineage>
        <taxon>Eukaryota</taxon>
        <taxon>Fungi</taxon>
        <taxon>Dikarya</taxon>
        <taxon>Ascomycota</taxon>
        <taxon>Pezizomycotina</taxon>
        <taxon>Dothideomycetes</taxon>
        <taxon>Pleosporomycetidae</taxon>
        <taxon>Pleosporales</taxon>
        <taxon>Lindgomycetaceae</taxon>
        <taxon>Clohesyomyces</taxon>
    </lineage>
</organism>
<feature type="region of interest" description="Disordered" evidence="1">
    <location>
        <begin position="229"/>
        <end position="275"/>
    </location>
</feature>
<comment type="caution">
    <text evidence="2">The sequence shown here is derived from an EMBL/GenBank/DDBJ whole genome shotgun (WGS) entry which is preliminary data.</text>
</comment>
<evidence type="ECO:0000313" key="3">
    <source>
        <dbReference type="Proteomes" id="UP000193144"/>
    </source>
</evidence>
<evidence type="ECO:0000313" key="2">
    <source>
        <dbReference type="EMBL" id="ORY09486.1"/>
    </source>
</evidence>
<keyword evidence="3" id="KW-1185">Reference proteome</keyword>
<gene>
    <name evidence="2" type="ORF">BCR34DRAFT_589228</name>
</gene>
<feature type="compositionally biased region" description="Polar residues" evidence="1">
    <location>
        <begin position="229"/>
        <end position="262"/>
    </location>
</feature>
<feature type="region of interest" description="Disordered" evidence="1">
    <location>
        <begin position="64"/>
        <end position="95"/>
    </location>
</feature>
<protein>
    <submittedName>
        <fullName evidence="2">Uncharacterized protein</fullName>
    </submittedName>
</protein>
<dbReference type="OrthoDB" id="10683904at2759"/>